<dbReference type="CDD" id="cd05296">
    <property type="entry name" value="GH4_P_beta_glucosidase"/>
    <property type="match status" value="1"/>
</dbReference>
<dbReference type="Gene3D" id="3.90.110.10">
    <property type="entry name" value="Lactate dehydrogenase/glycoside hydrolase, family 4, C-terminal"/>
    <property type="match status" value="1"/>
</dbReference>
<comment type="caution">
    <text evidence="12">The sequence shown here is derived from an EMBL/GenBank/DDBJ whole genome shotgun (WGS) entry which is preliminary data.</text>
</comment>
<gene>
    <name evidence="12" type="ORF">C1I92_03105</name>
</gene>
<feature type="site" description="Increases basicity of active site Tyr" evidence="9">
    <location>
        <position position="106"/>
    </location>
</feature>
<reference evidence="12 13" key="1">
    <citation type="submission" date="2018-01" db="EMBL/GenBank/DDBJ databases">
        <title>Draft genome sequence of Jiangella sp. GTF31.</title>
        <authorList>
            <person name="Sahin N."/>
            <person name="Ay H."/>
            <person name="Saygin H."/>
        </authorList>
    </citation>
    <scope>NUCLEOTIDE SEQUENCE [LARGE SCALE GENOMIC DNA]</scope>
    <source>
        <strain evidence="12 13">GTF31</strain>
    </source>
</reference>
<protein>
    <submittedName>
        <fullName evidence="12">6-phospho-beta-glucosidase</fullName>
    </submittedName>
</protein>
<dbReference type="PANTHER" id="PTHR32092:SF5">
    <property type="entry name" value="6-PHOSPHO-BETA-GLUCOSIDASE"/>
    <property type="match status" value="1"/>
</dbReference>
<dbReference type="Gene3D" id="3.40.50.720">
    <property type="entry name" value="NAD(P)-binding Rossmann-like Domain"/>
    <property type="match status" value="1"/>
</dbReference>
<dbReference type="RefSeq" id="WP_111253205.1">
    <property type="nucleotide sequence ID" value="NZ_POTW01000005.1"/>
</dbReference>
<dbReference type="PANTHER" id="PTHR32092">
    <property type="entry name" value="6-PHOSPHO-BETA-GLUCOSIDASE-RELATED"/>
    <property type="match status" value="1"/>
</dbReference>
<dbReference type="GO" id="GO:0004553">
    <property type="term" value="F:hydrolase activity, hydrolyzing O-glycosyl compounds"/>
    <property type="evidence" value="ECO:0007669"/>
    <property type="project" value="InterPro"/>
</dbReference>
<keyword evidence="3 10" id="KW-0378">Hydrolase</keyword>
<dbReference type="InterPro" id="IPR036291">
    <property type="entry name" value="NAD(P)-bd_dom_sf"/>
</dbReference>
<evidence type="ECO:0000313" key="12">
    <source>
        <dbReference type="EMBL" id="PZF85883.1"/>
    </source>
</evidence>
<evidence type="ECO:0000256" key="9">
    <source>
        <dbReference type="PIRSR" id="PIRSR601088-4"/>
    </source>
</evidence>
<keyword evidence="8" id="KW-0170">Cobalt</keyword>
<evidence type="ECO:0000256" key="4">
    <source>
        <dbReference type="ARBA" id="ARBA00023027"/>
    </source>
</evidence>
<dbReference type="AlphaFoldDB" id="A0A2W2D074"/>
<accession>A0A2W2D074</accession>
<evidence type="ECO:0000313" key="13">
    <source>
        <dbReference type="Proteomes" id="UP000248764"/>
    </source>
</evidence>
<evidence type="ECO:0000256" key="5">
    <source>
        <dbReference type="ARBA" id="ARBA00023211"/>
    </source>
</evidence>
<comment type="cofactor">
    <cofactor evidence="10">
        <name>NAD(+)</name>
        <dbReference type="ChEBI" id="CHEBI:57540"/>
    </cofactor>
    <text evidence="10">Binds 1 NAD(+) per subunit.</text>
</comment>
<dbReference type="InterPro" id="IPR015955">
    <property type="entry name" value="Lactate_DH/Glyco_Ohase_4_C"/>
</dbReference>
<comment type="similarity">
    <text evidence="1 10">Belongs to the glycosyl hydrolase 4 family.</text>
</comment>
<dbReference type="PRINTS" id="PR00732">
    <property type="entry name" value="GLHYDRLASE4"/>
</dbReference>
<dbReference type="SUPFAM" id="SSF56327">
    <property type="entry name" value="LDH C-terminal domain-like"/>
    <property type="match status" value="1"/>
</dbReference>
<feature type="domain" description="Glycosyl hydrolase family 4 C-terminal" evidence="11">
    <location>
        <begin position="191"/>
        <end position="394"/>
    </location>
</feature>
<dbReference type="EMBL" id="POTW01000005">
    <property type="protein sequence ID" value="PZF85883.1"/>
    <property type="molecule type" value="Genomic_DNA"/>
</dbReference>
<evidence type="ECO:0000256" key="8">
    <source>
        <dbReference type="PIRSR" id="PIRSR601088-3"/>
    </source>
</evidence>
<dbReference type="GO" id="GO:0016616">
    <property type="term" value="F:oxidoreductase activity, acting on the CH-OH group of donors, NAD or NADP as acceptor"/>
    <property type="evidence" value="ECO:0007669"/>
    <property type="project" value="InterPro"/>
</dbReference>
<keyword evidence="6 10" id="KW-0326">Glycosidase</keyword>
<evidence type="ECO:0000256" key="7">
    <source>
        <dbReference type="PIRSR" id="PIRSR601088-2"/>
    </source>
</evidence>
<evidence type="ECO:0000256" key="6">
    <source>
        <dbReference type="ARBA" id="ARBA00023295"/>
    </source>
</evidence>
<feature type="binding site" evidence="7">
    <location>
        <position position="90"/>
    </location>
    <ligand>
        <name>substrate</name>
    </ligand>
</feature>
<dbReference type="Pfam" id="PF02056">
    <property type="entry name" value="Glyco_hydro_4"/>
    <property type="match status" value="1"/>
</dbReference>
<name>A0A2W2D074_9ACTN</name>
<keyword evidence="13" id="KW-1185">Reference proteome</keyword>
<evidence type="ECO:0000259" key="11">
    <source>
        <dbReference type="Pfam" id="PF11975"/>
    </source>
</evidence>
<keyword evidence="8" id="KW-0408">Iron</keyword>
<feature type="binding site" evidence="7">
    <location>
        <position position="144"/>
    </location>
    <ligand>
        <name>substrate</name>
    </ligand>
</feature>
<dbReference type="Pfam" id="PF11975">
    <property type="entry name" value="Glyco_hydro_4C"/>
    <property type="match status" value="1"/>
</dbReference>
<keyword evidence="2 8" id="KW-0479">Metal-binding</keyword>
<proteinExistence type="inferred from homology"/>
<keyword evidence="5 8" id="KW-0464">Manganese</keyword>
<evidence type="ECO:0000256" key="2">
    <source>
        <dbReference type="ARBA" id="ARBA00022723"/>
    </source>
</evidence>
<dbReference type="GO" id="GO:0046872">
    <property type="term" value="F:metal ion binding"/>
    <property type="evidence" value="ECO:0007669"/>
    <property type="project" value="UniProtKB-KW"/>
</dbReference>
<keyword evidence="8" id="KW-0533">Nickel</keyword>
<feature type="binding site" evidence="8">
    <location>
        <position position="165"/>
    </location>
    <ligand>
        <name>Mn(2+)</name>
        <dbReference type="ChEBI" id="CHEBI:29035"/>
    </ligand>
</feature>
<evidence type="ECO:0000256" key="3">
    <source>
        <dbReference type="ARBA" id="ARBA00022801"/>
    </source>
</evidence>
<evidence type="ECO:0000256" key="1">
    <source>
        <dbReference type="ARBA" id="ARBA00010141"/>
    </source>
</evidence>
<dbReference type="GO" id="GO:0005975">
    <property type="term" value="P:carbohydrate metabolic process"/>
    <property type="evidence" value="ECO:0007669"/>
    <property type="project" value="InterPro"/>
</dbReference>
<keyword evidence="4 10" id="KW-0520">NAD</keyword>
<evidence type="ECO:0000256" key="10">
    <source>
        <dbReference type="RuleBase" id="RU361152"/>
    </source>
</evidence>
<dbReference type="InterPro" id="IPR022616">
    <property type="entry name" value="Glyco_hydro_4_C"/>
</dbReference>
<feature type="binding site" evidence="8">
    <location>
        <position position="195"/>
    </location>
    <ligand>
        <name>Mn(2+)</name>
        <dbReference type="ChEBI" id="CHEBI:29035"/>
    </ligand>
</feature>
<sequence>MKLTIVGGGSTYTPEIVAGLVRLRDALDVTELALHDVAAERLDVLAGVSRRMLRAGGHPAAVTTHTDLAAAADGAGIVLVQLRVGGQDARLSDETIPLSCDCLGQETTGAGGLAKALRTVPVMLDVVEGVRKVNPDAWIIDFTNPVGIVTRALLRAGHDRVAGLCSAAAVFQRHFARILDVDPARIALDHVGLNHLTWERRVWLDGEDVLPRLLAEHAHRVAPATGLPAGLVRRLGTVPSYYLHYYYAHDEVVARQQEHGVRAQEVMAIEAELLRQYADESVTAKPELLTRRGGAHYSDAALDLMNSLLSGDGRTHVLNVRNGSTLPFLPVDAVVEVPAAVTADAVAPLPVDPVEPLVAGLIAHVTAYEDLALDAAVHGGRDRVFKALLAHPLIGQYAVADELTDLLLAANRDHLAWLR</sequence>
<dbReference type="SUPFAM" id="SSF51735">
    <property type="entry name" value="NAD(P)-binding Rossmann-fold domains"/>
    <property type="match status" value="1"/>
</dbReference>
<organism evidence="12 13">
    <name type="scientific">Jiangella anatolica</name>
    <dbReference type="NCBI Taxonomy" id="2670374"/>
    <lineage>
        <taxon>Bacteria</taxon>
        <taxon>Bacillati</taxon>
        <taxon>Actinomycetota</taxon>
        <taxon>Actinomycetes</taxon>
        <taxon>Jiangellales</taxon>
        <taxon>Jiangellaceae</taxon>
        <taxon>Jiangella</taxon>
    </lineage>
</organism>
<dbReference type="InterPro" id="IPR001088">
    <property type="entry name" value="Glyco_hydro_4"/>
</dbReference>
<dbReference type="Proteomes" id="UP000248764">
    <property type="component" value="Unassembled WGS sequence"/>
</dbReference>